<keyword evidence="2" id="KW-0813">Transport</keyword>
<name>A0A7S3D4K1_9EUKA</name>
<protein>
    <recommendedName>
        <fullName evidence="11">Sec20 C-terminal domain-containing protein</fullName>
    </recommendedName>
</protein>
<evidence type="ECO:0000256" key="3">
    <source>
        <dbReference type="ARBA" id="ARBA00022692"/>
    </source>
</evidence>
<evidence type="ECO:0000256" key="4">
    <source>
        <dbReference type="ARBA" id="ARBA00022824"/>
    </source>
</evidence>
<evidence type="ECO:0000256" key="2">
    <source>
        <dbReference type="ARBA" id="ARBA00022448"/>
    </source>
</evidence>
<gene>
    <name evidence="12" type="ORF">PBIL07802_LOCUS8503</name>
</gene>
<evidence type="ECO:0000256" key="9">
    <source>
        <dbReference type="ARBA" id="ARBA00037934"/>
    </source>
</evidence>
<comment type="similarity">
    <text evidence="9">Belongs to the SEC20 family.</text>
</comment>
<dbReference type="EMBL" id="HBIB01012926">
    <property type="protein sequence ID" value="CAE0246320.1"/>
    <property type="molecule type" value="Transcribed_RNA"/>
</dbReference>
<keyword evidence="6 10" id="KW-1133">Transmembrane helix</keyword>
<keyword evidence="8 10" id="KW-0472">Membrane</keyword>
<reference evidence="12" key="1">
    <citation type="submission" date="2021-01" db="EMBL/GenBank/DDBJ databases">
        <authorList>
            <person name="Corre E."/>
            <person name="Pelletier E."/>
            <person name="Niang G."/>
            <person name="Scheremetjew M."/>
            <person name="Finn R."/>
            <person name="Kale V."/>
            <person name="Holt S."/>
            <person name="Cochrane G."/>
            <person name="Meng A."/>
            <person name="Brown T."/>
            <person name="Cohen L."/>
        </authorList>
    </citation>
    <scope>NUCLEOTIDE SEQUENCE</scope>
    <source>
        <strain evidence="12">NIES-2562</strain>
    </source>
</reference>
<dbReference type="AlphaFoldDB" id="A0A7S3D4K1"/>
<proteinExistence type="inferred from homology"/>
<dbReference type="Pfam" id="PF03908">
    <property type="entry name" value="Sec20"/>
    <property type="match status" value="1"/>
</dbReference>
<keyword evidence="3 10" id="KW-0812">Transmembrane</keyword>
<evidence type="ECO:0000256" key="5">
    <source>
        <dbReference type="ARBA" id="ARBA00022892"/>
    </source>
</evidence>
<organism evidence="12">
    <name type="scientific">Palpitomonas bilix</name>
    <dbReference type="NCBI Taxonomy" id="652834"/>
    <lineage>
        <taxon>Eukaryota</taxon>
        <taxon>Eukaryota incertae sedis</taxon>
    </lineage>
</organism>
<evidence type="ECO:0000259" key="11">
    <source>
        <dbReference type="Pfam" id="PF03908"/>
    </source>
</evidence>
<dbReference type="PANTHER" id="PTHR12825:SF0">
    <property type="entry name" value="VESICLE TRANSPORT PROTEIN SEC20"/>
    <property type="match status" value="1"/>
</dbReference>
<evidence type="ECO:0000256" key="7">
    <source>
        <dbReference type="ARBA" id="ARBA00023054"/>
    </source>
</evidence>
<keyword evidence="4" id="KW-0256">Endoplasmic reticulum</keyword>
<keyword evidence="5" id="KW-0931">ER-Golgi transport</keyword>
<dbReference type="InterPro" id="IPR056173">
    <property type="entry name" value="Sec20_C"/>
</dbReference>
<evidence type="ECO:0000256" key="6">
    <source>
        <dbReference type="ARBA" id="ARBA00022989"/>
    </source>
</evidence>
<dbReference type="InterPro" id="IPR005606">
    <property type="entry name" value="Sec20"/>
</dbReference>
<feature type="transmembrane region" description="Helical" evidence="10">
    <location>
        <begin position="132"/>
        <end position="150"/>
    </location>
</feature>
<dbReference type="GO" id="GO:0005484">
    <property type="term" value="F:SNAP receptor activity"/>
    <property type="evidence" value="ECO:0007669"/>
    <property type="project" value="InterPro"/>
</dbReference>
<feature type="domain" description="Sec20 C-terminal" evidence="11">
    <location>
        <begin position="63"/>
        <end position="153"/>
    </location>
</feature>
<comment type="subcellular location">
    <subcellularLocation>
        <location evidence="1">Endoplasmic reticulum membrane</location>
        <topology evidence="1">Single-pass type IV membrane protein</topology>
    </subcellularLocation>
</comment>
<evidence type="ECO:0000256" key="10">
    <source>
        <dbReference type="SAM" id="Phobius"/>
    </source>
</evidence>
<evidence type="ECO:0000256" key="1">
    <source>
        <dbReference type="ARBA" id="ARBA00004163"/>
    </source>
</evidence>
<evidence type="ECO:0000256" key="8">
    <source>
        <dbReference type="ARBA" id="ARBA00023136"/>
    </source>
</evidence>
<keyword evidence="7" id="KW-0175">Coiled coil</keyword>
<dbReference type="PANTHER" id="PTHR12825">
    <property type="entry name" value="BNIP1-RELATED"/>
    <property type="match status" value="1"/>
</dbReference>
<dbReference type="GO" id="GO:0006890">
    <property type="term" value="P:retrograde vesicle-mediated transport, Golgi to endoplasmic reticulum"/>
    <property type="evidence" value="ECO:0007669"/>
    <property type="project" value="InterPro"/>
</dbReference>
<evidence type="ECO:0000313" key="12">
    <source>
        <dbReference type="EMBL" id="CAE0246320.1"/>
    </source>
</evidence>
<sequence length="159" mass="18569">MHILTCTPNRNGAKVVKMKGLLHNIQRRMRDEDRRNLFSYQEGLKDRRRLKEDRDIDADKLETAASITDKLRKTRQLMAQEVEKTSTLYESLLSQTNRIDNTVEVHGLVGASLDSGRRLLHTLQWRESTDKVLMTISLIVFVLVVAYILSQRLIYLWPF</sequence>
<accession>A0A7S3D4K1</accession>
<dbReference type="GO" id="GO:0031201">
    <property type="term" value="C:SNARE complex"/>
    <property type="evidence" value="ECO:0007669"/>
    <property type="project" value="TreeGrafter"/>
</dbReference>
<dbReference type="GO" id="GO:0005789">
    <property type="term" value="C:endoplasmic reticulum membrane"/>
    <property type="evidence" value="ECO:0007669"/>
    <property type="project" value="UniProtKB-SubCell"/>
</dbReference>